<feature type="compositionally biased region" description="Basic and acidic residues" evidence="1">
    <location>
        <begin position="451"/>
        <end position="463"/>
    </location>
</feature>
<feature type="compositionally biased region" description="Basic and acidic residues" evidence="1">
    <location>
        <begin position="421"/>
        <end position="436"/>
    </location>
</feature>
<sequence>MPHSPTAARASRSSTSADKPLPPIPEQRGGAAADDIELRQQQRRPEDRNRISSTHHQPRASPIALPWETSRLAKHELTDMYNEVHRTMGHIPYVVSGVGALIDHGFTGRTANKVTIIVPEDSRGVVRAWAAASGSHDVGAGSDSVAIRMPKDGSLRRVRVRWVSTAAFGDLEIVGSSSSNARVLGLASQIDQISTAWLQYRERLAAPGLTTQKERERLERELQTMVGDIFWCLPPRGRDAHRAEAGVLEAVPQREGLDPFTHAHDDARVEAQRAGVDVAAVLAGHRQRGEVRAHDELLRQYGIEDAGLMGGAGGGGIIEEQPGPFEGMRGLGRENRKDNGLLSVYTVATTVCSEAAASSAALSDAPAPPMPPPKAAVSSSSKRQNVRELPAPSSRLRPGPAAGKREELARMRSSPGPGRMSMEERGGGSSSRRGELGRSLTTTGTGTSATRKPEKEVKPDRQSQHQARHSVEMVSGRGTPEHWL</sequence>
<dbReference type="GeneID" id="92049266"/>
<dbReference type="RefSeq" id="XP_066661898.1">
    <property type="nucleotide sequence ID" value="XM_066816206.1"/>
</dbReference>
<dbReference type="EMBL" id="JAQQWN010000009">
    <property type="protein sequence ID" value="KAK8065144.1"/>
    <property type="molecule type" value="Genomic_DNA"/>
</dbReference>
<protein>
    <submittedName>
        <fullName evidence="2">Uncharacterized protein</fullName>
    </submittedName>
</protein>
<accession>A0ABR1V1T0</accession>
<feature type="compositionally biased region" description="Low complexity" evidence="1">
    <location>
        <begin position="437"/>
        <end position="450"/>
    </location>
</feature>
<feature type="region of interest" description="Disordered" evidence="1">
    <location>
        <begin position="361"/>
        <end position="484"/>
    </location>
</feature>
<feature type="compositionally biased region" description="Low complexity" evidence="1">
    <location>
        <begin position="1"/>
        <end position="17"/>
    </location>
</feature>
<keyword evidence="3" id="KW-1185">Reference proteome</keyword>
<evidence type="ECO:0000313" key="3">
    <source>
        <dbReference type="Proteomes" id="UP001433268"/>
    </source>
</evidence>
<reference evidence="2 3" key="1">
    <citation type="submission" date="2023-01" db="EMBL/GenBank/DDBJ databases">
        <title>Analysis of 21 Apiospora genomes using comparative genomics revels a genus with tremendous synthesis potential of carbohydrate active enzymes and secondary metabolites.</title>
        <authorList>
            <person name="Sorensen T."/>
        </authorList>
    </citation>
    <scope>NUCLEOTIDE SEQUENCE [LARGE SCALE GENOMIC DNA]</scope>
    <source>
        <strain evidence="2 3">CBS 114990</strain>
    </source>
</reference>
<evidence type="ECO:0000256" key="1">
    <source>
        <dbReference type="SAM" id="MobiDB-lite"/>
    </source>
</evidence>
<gene>
    <name evidence="2" type="ORF">PG997_011891</name>
</gene>
<feature type="compositionally biased region" description="Basic and acidic residues" evidence="1">
    <location>
        <begin position="36"/>
        <end position="50"/>
    </location>
</feature>
<comment type="caution">
    <text evidence="2">The sequence shown here is derived from an EMBL/GenBank/DDBJ whole genome shotgun (WGS) entry which is preliminary data.</text>
</comment>
<name>A0ABR1V1T0_9PEZI</name>
<dbReference type="Proteomes" id="UP001433268">
    <property type="component" value="Unassembled WGS sequence"/>
</dbReference>
<organism evidence="2 3">
    <name type="scientific">Apiospora hydei</name>
    <dbReference type="NCBI Taxonomy" id="1337664"/>
    <lineage>
        <taxon>Eukaryota</taxon>
        <taxon>Fungi</taxon>
        <taxon>Dikarya</taxon>
        <taxon>Ascomycota</taxon>
        <taxon>Pezizomycotina</taxon>
        <taxon>Sordariomycetes</taxon>
        <taxon>Xylariomycetidae</taxon>
        <taxon>Amphisphaeriales</taxon>
        <taxon>Apiosporaceae</taxon>
        <taxon>Apiospora</taxon>
    </lineage>
</organism>
<evidence type="ECO:0000313" key="2">
    <source>
        <dbReference type="EMBL" id="KAK8065144.1"/>
    </source>
</evidence>
<feature type="region of interest" description="Disordered" evidence="1">
    <location>
        <begin position="1"/>
        <end position="67"/>
    </location>
</feature>
<proteinExistence type="predicted"/>